<evidence type="ECO:0000256" key="7">
    <source>
        <dbReference type="ARBA" id="ARBA00022827"/>
    </source>
</evidence>
<evidence type="ECO:0000256" key="4">
    <source>
        <dbReference type="ARBA" id="ARBA00013076"/>
    </source>
</evidence>
<name>A0A1H7UP31_STRJI</name>
<keyword evidence="6" id="KW-0285">Flavoprotein</keyword>
<evidence type="ECO:0000256" key="13">
    <source>
        <dbReference type="ARBA" id="ARBA00032493"/>
    </source>
</evidence>
<reference evidence="17" key="1">
    <citation type="submission" date="2016-10" db="EMBL/GenBank/DDBJ databases">
        <authorList>
            <person name="Varghese N."/>
        </authorList>
    </citation>
    <scope>NUCLEOTIDE SEQUENCE [LARGE SCALE GENOMIC DNA]</scope>
    <source>
        <strain evidence="17">DSM 45096 / BCRC 16803 / CGMCC 4.1857 / CIP 109030 / JCM 12277 / KCTC 19219 / NBRC 100920 / 33214</strain>
    </source>
</reference>
<dbReference type="eggNOG" id="COG3486">
    <property type="taxonomic scope" value="Bacteria"/>
</dbReference>
<evidence type="ECO:0000256" key="14">
    <source>
        <dbReference type="ARBA" id="ARBA00032738"/>
    </source>
</evidence>
<comment type="cofactor">
    <cofactor evidence="1">
        <name>FAD</name>
        <dbReference type="ChEBI" id="CHEBI:57692"/>
    </cofactor>
</comment>
<evidence type="ECO:0000313" key="17">
    <source>
        <dbReference type="Proteomes" id="UP000183015"/>
    </source>
</evidence>
<evidence type="ECO:0000256" key="12">
    <source>
        <dbReference type="ARBA" id="ARBA00031158"/>
    </source>
</evidence>
<proteinExistence type="inferred from homology"/>
<keyword evidence="17" id="KW-1185">Reference proteome</keyword>
<dbReference type="PANTHER" id="PTHR42802">
    <property type="entry name" value="MONOOXYGENASE"/>
    <property type="match status" value="1"/>
</dbReference>
<dbReference type="PANTHER" id="PTHR42802:SF1">
    <property type="entry name" value="L-ORNITHINE N(5)-MONOOXYGENASE"/>
    <property type="match status" value="1"/>
</dbReference>
<dbReference type="PROSITE" id="PS51257">
    <property type="entry name" value="PROKAR_LIPOPROTEIN"/>
    <property type="match status" value="1"/>
</dbReference>
<dbReference type="GO" id="GO:0047091">
    <property type="term" value="F:L-lysine 6-monooxygenase (NADPH) activity"/>
    <property type="evidence" value="ECO:0007669"/>
    <property type="project" value="UniProtKB-EC"/>
</dbReference>
<gene>
    <name evidence="16" type="ORF">SAMN05414137_11680</name>
</gene>
<dbReference type="InterPro" id="IPR025700">
    <property type="entry name" value="Lys/Orn_oxygenase"/>
</dbReference>
<dbReference type="AlphaFoldDB" id="A0A1H7UP31"/>
<comment type="pathway">
    <text evidence="2">Siderophore biosynthesis.</text>
</comment>
<evidence type="ECO:0000256" key="5">
    <source>
        <dbReference type="ARBA" id="ARBA00016406"/>
    </source>
</evidence>
<comment type="catalytic activity">
    <reaction evidence="15">
        <text>L-lysine + NADPH + O2 = N(6)-hydroxy-L-lysine + NADP(+) + H2O</text>
        <dbReference type="Rhea" id="RHEA:23228"/>
        <dbReference type="ChEBI" id="CHEBI:15377"/>
        <dbReference type="ChEBI" id="CHEBI:15379"/>
        <dbReference type="ChEBI" id="CHEBI:32551"/>
        <dbReference type="ChEBI" id="CHEBI:57783"/>
        <dbReference type="ChEBI" id="CHEBI:57820"/>
        <dbReference type="ChEBI" id="CHEBI:58349"/>
        <dbReference type="EC" id="1.14.13.59"/>
    </reaction>
</comment>
<keyword evidence="7" id="KW-0274">FAD</keyword>
<dbReference type="EMBL" id="FOAZ01000016">
    <property type="protein sequence ID" value="SEL98713.1"/>
    <property type="molecule type" value="Genomic_DNA"/>
</dbReference>
<evidence type="ECO:0000256" key="2">
    <source>
        <dbReference type="ARBA" id="ARBA00004924"/>
    </source>
</evidence>
<dbReference type="SUPFAM" id="SSF51905">
    <property type="entry name" value="FAD/NAD(P)-binding domain"/>
    <property type="match status" value="2"/>
</dbReference>
<dbReference type="EC" id="1.14.13.59" evidence="4"/>
<evidence type="ECO:0000256" key="15">
    <source>
        <dbReference type="ARBA" id="ARBA00048407"/>
    </source>
</evidence>
<dbReference type="OrthoDB" id="7527071at2"/>
<evidence type="ECO:0000256" key="8">
    <source>
        <dbReference type="ARBA" id="ARBA00022857"/>
    </source>
</evidence>
<accession>A0A1H7UP31</accession>
<organism evidence="16 17">
    <name type="scientific">Streptacidiphilus jiangxiensis</name>
    <dbReference type="NCBI Taxonomy" id="235985"/>
    <lineage>
        <taxon>Bacteria</taxon>
        <taxon>Bacillati</taxon>
        <taxon>Actinomycetota</taxon>
        <taxon>Actinomycetes</taxon>
        <taxon>Kitasatosporales</taxon>
        <taxon>Streptomycetaceae</taxon>
        <taxon>Streptacidiphilus</taxon>
    </lineage>
</organism>
<evidence type="ECO:0000313" key="16">
    <source>
        <dbReference type="EMBL" id="SEL98713.1"/>
    </source>
</evidence>
<dbReference type="Gene3D" id="3.50.50.60">
    <property type="entry name" value="FAD/NAD(P)-binding domain"/>
    <property type="match status" value="1"/>
</dbReference>
<evidence type="ECO:0000256" key="10">
    <source>
        <dbReference type="ARBA" id="ARBA00023033"/>
    </source>
</evidence>
<dbReference type="Pfam" id="PF13434">
    <property type="entry name" value="Lys_Orn_oxgnase"/>
    <property type="match status" value="1"/>
</dbReference>
<evidence type="ECO:0000256" key="3">
    <source>
        <dbReference type="ARBA" id="ARBA00007588"/>
    </source>
</evidence>
<comment type="similarity">
    <text evidence="3">Belongs to the lysine N(6)-hydroxylase/L-ornithine N(5)-oxygenase family.</text>
</comment>
<dbReference type="RefSeq" id="WP_042451534.1">
    <property type="nucleotide sequence ID" value="NZ_BBPN01000022.1"/>
</dbReference>
<evidence type="ECO:0000256" key="1">
    <source>
        <dbReference type="ARBA" id="ARBA00001974"/>
    </source>
</evidence>
<keyword evidence="8" id="KW-0521">NADP</keyword>
<keyword evidence="10" id="KW-0503">Monooxygenase</keyword>
<dbReference type="STRING" id="235985.SAMN05414137_11680"/>
<dbReference type="InterPro" id="IPR036188">
    <property type="entry name" value="FAD/NAD-bd_sf"/>
</dbReference>
<evidence type="ECO:0000256" key="9">
    <source>
        <dbReference type="ARBA" id="ARBA00023002"/>
    </source>
</evidence>
<sequence length="426" mass="47947">MTDRRTHDFVAIGLGPFNLGLACLAEPLTDLDGVFLERKQEFDWHPGMMLEQASLQTPFLADLVTLADPASPYSFLNYLKQQGRLYSFYIRENFFPLRSEYVDYCRWAASRLRSVRFGREVTSVTHEADAEAYVVRCANGETYRARRLVLGTGTPPHVPAALDGVGGPALHSSRYLDHAEELRKRDRITVVGSGQSAAEIYLDLLGDIDRHGYELVWATRSPRFFPLEYTKLTLELTSPEYMDYFHALPAPVRDRLGTAQKALYKGISADTVNAVHELLYVKSLRGPVPTRLLTNTALTAARYDEGAEQYELTLHQREQDVTHTLRTDALVLATGYRYREPAFLDPIADRLARDEQGRLAVRRDWSADAAGCGEILVQNAALHTHSLSDPDLGMGAHRNSVLLRTLTGREVYPIERRIAFQEFSAA</sequence>
<evidence type="ECO:0000256" key="6">
    <source>
        <dbReference type="ARBA" id="ARBA00022630"/>
    </source>
</evidence>
<keyword evidence="9" id="KW-0560">Oxidoreductase</keyword>
<dbReference type="Proteomes" id="UP000183015">
    <property type="component" value="Unassembled WGS sequence"/>
</dbReference>
<evidence type="ECO:0000256" key="11">
    <source>
        <dbReference type="ARBA" id="ARBA00029939"/>
    </source>
</evidence>
<protein>
    <recommendedName>
        <fullName evidence="5">L-lysine N6-monooxygenase MbtG</fullName>
        <ecNumber evidence="4">1.14.13.59</ecNumber>
    </recommendedName>
    <alternativeName>
        <fullName evidence="14">Lysine 6-N-hydroxylase</fullName>
    </alternativeName>
    <alternativeName>
        <fullName evidence="13">Lysine N6-hydroxylase</fullName>
    </alternativeName>
    <alternativeName>
        <fullName evidence="11">Lysine-N-oxygenase</fullName>
    </alternativeName>
    <alternativeName>
        <fullName evidence="12">Mycobactin synthase protein G</fullName>
    </alternativeName>
</protein>